<dbReference type="Gene3D" id="1.20.1420.20">
    <property type="entry name" value="M75 peptidase, HXXE motif"/>
    <property type="match status" value="1"/>
</dbReference>
<dbReference type="InterPro" id="IPR038352">
    <property type="entry name" value="Imelysin_sf"/>
</dbReference>
<keyword evidence="2" id="KW-0732">Signal</keyword>
<evidence type="ECO:0000259" key="3">
    <source>
        <dbReference type="Pfam" id="PF09375"/>
    </source>
</evidence>
<reference evidence="4 5" key="1">
    <citation type="submission" date="2016-11" db="EMBL/GenBank/DDBJ databases">
        <title>Whole genomes of Flavobacteriaceae.</title>
        <authorList>
            <person name="Stine C."/>
            <person name="Li C."/>
            <person name="Tadesse D."/>
        </authorList>
    </citation>
    <scope>NUCLEOTIDE SEQUENCE [LARGE SCALE GENOMIC DNA]</scope>
    <source>
        <strain evidence="4 5">DSM 24704</strain>
    </source>
</reference>
<dbReference type="GO" id="GO:0030313">
    <property type="term" value="C:cell envelope"/>
    <property type="evidence" value="ECO:0007669"/>
    <property type="project" value="UniProtKB-SubCell"/>
</dbReference>
<dbReference type="OrthoDB" id="650514at2"/>
<dbReference type="PROSITE" id="PS51257">
    <property type="entry name" value="PROKAR_LIPOPROTEIN"/>
    <property type="match status" value="1"/>
</dbReference>
<gene>
    <name evidence="4" type="ORF">B0A64_12935</name>
</gene>
<sequence length="373" mass="40775">MKKIIFFLGLIITVISCSSGDSGGDNSGSKNYDRAALLANWADNIIIPGYENYQIKVATLSTDATTFTTTPTTANLQTLRASWYEAYKAYQYVGIYGFGKALDINFKEIANTYPTSTTGIEDNVTSGTYNLSLQAQYSKQGLPALDYLLNGLSTDDVTIVTFYTTNAKAANYKKYLTDVTAKLKSTIDAVVTDWKTGGYRNTYVANTGTSVTGAVNVTTNNFVKNLEKDIRTVKLGIPAGLASNGVKFPEKTEALYKGNVSRELLNISIKASQDFFNGKYFASATTGESLKTYLDFVNAVRDGKKLSELINTQYDAVFTANNDLNVSLADQINTDNTKVINAYNVLQKNVIYTKLDMLQALNITIDYVDGDGD</sequence>
<dbReference type="InterPro" id="IPR034984">
    <property type="entry name" value="Imelysin-like_IPPA"/>
</dbReference>
<organism evidence="4 5">
    <name type="scientific">Flavobacterium araucananum</name>
    <dbReference type="NCBI Taxonomy" id="946678"/>
    <lineage>
        <taxon>Bacteria</taxon>
        <taxon>Pseudomonadati</taxon>
        <taxon>Bacteroidota</taxon>
        <taxon>Flavobacteriia</taxon>
        <taxon>Flavobacteriales</taxon>
        <taxon>Flavobacteriaceae</taxon>
        <taxon>Flavobacterium</taxon>
    </lineage>
</organism>
<dbReference type="EMBL" id="MUGS01000021">
    <property type="protein sequence ID" value="OXG05608.1"/>
    <property type="molecule type" value="Genomic_DNA"/>
</dbReference>
<name>A0A227P8N3_9FLAO</name>
<evidence type="ECO:0000256" key="1">
    <source>
        <dbReference type="ARBA" id="ARBA00004196"/>
    </source>
</evidence>
<protein>
    <submittedName>
        <fullName evidence="4">Iron-regulated protein A</fullName>
    </submittedName>
</protein>
<accession>A0A227P8N3</accession>
<evidence type="ECO:0000313" key="4">
    <source>
        <dbReference type="EMBL" id="OXG05608.1"/>
    </source>
</evidence>
<dbReference type="Proteomes" id="UP000214684">
    <property type="component" value="Unassembled WGS sequence"/>
</dbReference>
<dbReference type="InterPro" id="IPR018976">
    <property type="entry name" value="Imelysin-like"/>
</dbReference>
<proteinExistence type="predicted"/>
<comment type="caution">
    <text evidence="4">The sequence shown here is derived from an EMBL/GenBank/DDBJ whole genome shotgun (WGS) entry which is preliminary data.</text>
</comment>
<dbReference type="Pfam" id="PF09375">
    <property type="entry name" value="Peptidase_M75"/>
    <property type="match status" value="1"/>
</dbReference>
<evidence type="ECO:0000313" key="5">
    <source>
        <dbReference type="Proteomes" id="UP000214684"/>
    </source>
</evidence>
<comment type="subcellular location">
    <subcellularLocation>
        <location evidence="1">Cell envelope</location>
    </subcellularLocation>
</comment>
<evidence type="ECO:0000256" key="2">
    <source>
        <dbReference type="ARBA" id="ARBA00022729"/>
    </source>
</evidence>
<keyword evidence="5" id="KW-1185">Reference proteome</keyword>
<feature type="domain" description="Imelysin-like" evidence="3">
    <location>
        <begin position="46"/>
        <end position="332"/>
    </location>
</feature>
<dbReference type="AlphaFoldDB" id="A0A227P8N3"/>
<dbReference type="CDD" id="cd14659">
    <property type="entry name" value="Imelysin-like_IPPA"/>
    <property type="match status" value="1"/>
</dbReference>
<dbReference type="RefSeq" id="WP_089479938.1">
    <property type="nucleotide sequence ID" value="NZ_MUGS01000021.1"/>
</dbReference>